<dbReference type="EMBL" id="PDLM01000004">
    <property type="protein sequence ID" value="RDW79722.1"/>
    <property type="molecule type" value="Genomic_DNA"/>
</dbReference>
<feature type="compositionally biased region" description="Low complexity" evidence="10">
    <location>
        <begin position="24"/>
        <end position="44"/>
    </location>
</feature>
<reference evidence="12 13" key="1">
    <citation type="journal article" date="2018" name="IMA Fungus">
        <title>IMA Genome-F 9: Draft genome sequence of Annulohypoxylon stygium, Aspergillus mulundensis, Berkeleyomyces basicola (syn. Thielaviopsis basicola), Ceratocystis smalleyi, two Cercospora beticola strains, Coleophoma cylindrospora, Fusarium fracticaudum, Phialophora cf. hyalina, and Morchella septimelata.</title>
        <authorList>
            <person name="Wingfield B.D."/>
            <person name="Bills G.F."/>
            <person name="Dong Y."/>
            <person name="Huang W."/>
            <person name="Nel W.J."/>
            <person name="Swalarsk-Parry B.S."/>
            <person name="Vaghefi N."/>
            <person name="Wilken P.M."/>
            <person name="An Z."/>
            <person name="de Beer Z.W."/>
            <person name="De Vos L."/>
            <person name="Chen L."/>
            <person name="Duong T.A."/>
            <person name="Gao Y."/>
            <person name="Hammerbacher A."/>
            <person name="Kikkert J.R."/>
            <person name="Li Y."/>
            <person name="Li H."/>
            <person name="Li K."/>
            <person name="Li Q."/>
            <person name="Liu X."/>
            <person name="Ma X."/>
            <person name="Naidoo K."/>
            <person name="Pethybridge S.J."/>
            <person name="Sun J."/>
            <person name="Steenkamp E.T."/>
            <person name="van der Nest M.A."/>
            <person name="van Wyk S."/>
            <person name="Wingfield M.J."/>
            <person name="Xiong C."/>
            <person name="Yue Q."/>
            <person name="Zhang X."/>
        </authorList>
    </citation>
    <scope>NUCLEOTIDE SEQUENCE [LARGE SCALE GENOMIC DNA]</scope>
    <source>
        <strain evidence="12 13">BP6252</strain>
    </source>
</reference>
<feature type="compositionally biased region" description="Polar residues" evidence="10">
    <location>
        <begin position="47"/>
        <end position="60"/>
    </location>
</feature>
<evidence type="ECO:0000256" key="4">
    <source>
        <dbReference type="ARBA" id="ARBA00022824"/>
    </source>
</evidence>
<keyword evidence="4" id="KW-0256">Endoplasmic reticulum</keyword>
<feature type="region of interest" description="Disordered" evidence="10">
    <location>
        <begin position="313"/>
        <end position="335"/>
    </location>
</feature>
<evidence type="ECO:0000256" key="2">
    <source>
        <dbReference type="ARBA" id="ARBA00022692"/>
    </source>
</evidence>
<dbReference type="SUPFAM" id="SSF46934">
    <property type="entry name" value="UBA-like"/>
    <property type="match status" value="1"/>
</dbReference>
<feature type="region of interest" description="Disordered" evidence="10">
    <location>
        <begin position="214"/>
        <end position="287"/>
    </location>
</feature>
<dbReference type="SMART" id="SM00546">
    <property type="entry name" value="CUE"/>
    <property type="match status" value="1"/>
</dbReference>
<sequence length="335" mass="36412">MPPEADKQCKVMGHVVPTAKCRSRWSSGGRSASKPASSPQKKAQTIPAATSHAQSSVIPPTSASSYTAQLSRALSLQSLHETHLHTLLLVNIDEGIHTLIARAISSGVDWLSSARQYPLRSDAMATSSEQTVNVPQLLIILFLGGLAVRYFFFSAPSISRNANLSASNVRAREADVERVQQMFPQVSRRTIMWDLQRNGGNVVATTERILSGRGLEAPPQSFQPPVPVPASGSIASASTATKPKPLQPDLITRYNLKNKLAGDEGSQEADEQKTRKQGQAWSQNKAERQALLQRRREEMILAARRKMEAKVAQEVGEGKLGAQAVGDGDQEDFRT</sequence>
<feature type="compositionally biased region" description="Low complexity" evidence="10">
    <location>
        <begin position="229"/>
        <end position="241"/>
    </location>
</feature>
<dbReference type="CDD" id="cd14424">
    <property type="entry name" value="CUE_Cue1p_like"/>
    <property type="match status" value="1"/>
</dbReference>
<dbReference type="Gene3D" id="1.10.8.10">
    <property type="entry name" value="DNA helicase RuvA subunit, C-terminal domain"/>
    <property type="match status" value="1"/>
</dbReference>
<organism evidence="12 13">
    <name type="scientific">Coleophoma cylindrospora</name>
    <dbReference type="NCBI Taxonomy" id="1849047"/>
    <lineage>
        <taxon>Eukaryota</taxon>
        <taxon>Fungi</taxon>
        <taxon>Dikarya</taxon>
        <taxon>Ascomycota</taxon>
        <taxon>Pezizomycotina</taxon>
        <taxon>Leotiomycetes</taxon>
        <taxon>Helotiales</taxon>
        <taxon>Dermateaceae</taxon>
        <taxon>Coleophoma</taxon>
    </lineage>
</organism>
<proteinExistence type="inferred from homology"/>
<keyword evidence="5" id="KW-1133">Transmembrane helix</keyword>
<evidence type="ECO:0000256" key="5">
    <source>
        <dbReference type="ARBA" id="ARBA00022989"/>
    </source>
</evidence>
<dbReference type="GO" id="GO:0043130">
    <property type="term" value="F:ubiquitin binding"/>
    <property type="evidence" value="ECO:0007669"/>
    <property type="project" value="InterPro"/>
</dbReference>
<comment type="caution">
    <text evidence="12">The sequence shown here is derived from an EMBL/GenBank/DDBJ whole genome shotgun (WGS) entry which is preliminary data.</text>
</comment>
<evidence type="ECO:0000256" key="8">
    <source>
        <dbReference type="ARBA" id="ARBA00061383"/>
    </source>
</evidence>
<dbReference type="InterPro" id="IPR009060">
    <property type="entry name" value="UBA-like_sf"/>
</dbReference>
<dbReference type="STRING" id="1849047.A0A3D8S096"/>
<evidence type="ECO:0000259" key="11">
    <source>
        <dbReference type="PROSITE" id="PS51140"/>
    </source>
</evidence>
<evidence type="ECO:0000313" key="13">
    <source>
        <dbReference type="Proteomes" id="UP000256645"/>
    </source>
</evidence>
<evidence type="ECO:0000256" key="6">
    <source>
        <dbReference type="ARBA" id="ARBA00023136"/>
    </source>
</evidence>
<feature type="region of interest" description="Disordered" evidence="10">
    <location>
        <begin position="20"/>
        <end position="60"/>
    </location>
</feature>
<dbReference type="Proteomes" id="UP000256645">
    <property type="component" value="Unassembled WGS sequence"/>
</dbReference>
<evidence type="ECO:0000256" key="10">
    <source>
        <dbReference type="SAM" id="MobiDB-lite"/>
    </source>
</evidence>
<dbReference type="PROSITE" id="PS51140">
    <property type="entry name" value="CUE"/>
    <property type="match status" value="1"/>
</dbReference>
<evidence type="ECO:0000313" key="12">
    <source>
        <dbReference type="EMBL" id="RDW79722.1"/>
    </source>
</evidence>
<dbReference type="AlphaFoldDB" id="A0A3D8S096"/>
<name>A0A3D8S096_9HELO</name>
<keyword evidence="2" id="KW-0812">Transmembrane</keyword>
<dbReference type="GO" id="GO:0005789">
    <property type="term" value="C:endoplasmic reticulum membrane"/>
    <property type="evidence" value="ECO:0007669"/>
    <property type="project" value="UniProtKB-SubCell"/>
</dbReference>
<dbReference type="OrthoDB" id="3824970at2759"/>
<keyword evidence="3" id="KW-0833">Ubl conjugation pathway</keyword>
<dbReference type="InterPro" id="IPR003892">
    <property type="entry name" value="CUE"/>
</dbReference>
<evidence type="ECO:0000256" key="9">
    <source>
        <dbReference type="ARBA" id="ARBA00072899"/>
    </source>
</evidence>
<accession>A0A3D8S096</accession>
<gene>
    <name evidence="12" type="ORF">BP6252_04360</name>
</gene>
<evidence type="ECO:0000256" key="1">
    <source>
        <dbReference type="ARBA" id="ARBA00004586"/>
    </source>
</evidence>
<comment type="similarity">
    <text evidence="8">Belongs to the CUE1 family.</text>
</comment>
<evidence type="ECO:0000256" key="7">
    <source>
        <dbReference type="ARBA" id="ARBA00037847"/>
    </source>
</evidence>
<comment type="subcellular location">
    <subcellularLocation>
        <location evidence="7">Endomembrane system</location>
        <topology evidence="7">Single-pass membrane protein</topology>
    </subcellularLocation>
    <subcellularLocation>
        <location evidence="1">Endoplasmic reticulum membrane</location>
    </subcellularLocation>
</comment>
<keyword evidence="13" id="KW-1185">Reference proteome</keyword>
<keyword evidence="6" id="KW-0472">Membrane</keyword>
<dbReference type="FunFam" id="1.10.8.10:FF:000050">
    <property type="entry name" value="Related to AMFR protein"/>
    <property type="match status" value="1"/>
</dbReference>
<protein>
    <recommendedName>
        <fullName evidence="9">Coupling of ubiquitin conjugation to ER degradation protein 1</fullName>
    </recommendedName>
</protein>
<dbReference type="Pfam" id="PF02845">
    <property type="entry name" value="CUE"/>
    <property type="match status" value="1"/>
</dbReference>
<evidence type="ECO:0000256" key="3">
    <source>
        <dbReference type="ARBA" id="ARBA00022786"/>
    </source>
</evidence>
<feature type="domain" description="CUE" evidence="11">
    <location>
        <begin position="171"/>
        <end position="214"/>
    </location>
</feature>